<reference evidence="2" key="1">
    <citation type="submission" date="2021-07" db="EMBL/GenBank/DDBJ databases">
        <title>Roseobacter insulae sp. nov., isolated from a tidal flat.</title>
        <authorList>
            <person name="Park S."/>
            <person name="Yoon J.-H."/>
        </authorList>
    </citation>
    <scope>NUCLEOTIDE SEQUENCE</scope>
    <source>
        <strain evidence="2">YSTF-M11</strain>
    </source>
</reference>
<dbReference type="Pfam" id="PF13614">
    <property type="entry name" value="AAA_31"/>
    <property type="match status" value="1"/>
</dbReference>
<dbReference type="InterPro" id="IPR050678">
    <property type="entry name" value="DNA_Partitioning_ATPase"/>
</dbReference>
<sequence>MQNNGAPPYFNISPDAALAQLDAPTGTEMFSHIAQACHQGRADLASRGMDETGKKQLRLFSTWEITKYLIPVAPAHFRRVLRQNAELPQGRSETHGGAKWFTLDEVLRLRAHFGAEGSKVKEYTPYRPAGEPAKIVAVANFKGGVGKTSTCAHLAMSAALDGYKVLMIDLDSQGSMTSIFGGRVADEWATVFPLLARHYGQTLQADNQRRLDRGEAPVPLDDTLSEAMGITTRDLIQKTHWPNIDLIGAQLNLYWSEFQIPVWRMQSRGWKLWDALSDILAADGVLDDYDLVFLDTPPALGYLTINGLSAADILLVPLGASFLEFDSTGRFFDMLHSTFQSIEQGENTAARALGRPEMAFEWDAVQAVITRYDGSQQAEMAGLMQAYLGRILSPYRQDFTALIGQAGESVNGIYEADYRDFNRETYVRGRATFDETYAAFKTLLLGIWRRDELAGVHAAE</sequence>
<dbReference type="CDD" id="cd02042">
    <property type="entry name" value="ParAB_family"/>
    <property type="match status" value="1"/>
</dbReference>
<dbReference type="PANTHER" id="PTHR13696">
    <property type="entry name" value="P-LOOP CONTAINING NUCLEOSIDE TRIPHOSPHATE HYDROLASE"/>
    <property type="match status" value="1"/>
</dbReference>
<dbReference type="EMBL" id="JAHXDN010000011">
    <property type="protein sequence ID" value="MBW4710774.1"/>
    <property type="molecule type" value="Genomic_DNA"/>
</dbReference>
<accession>A0A9X1K2Z0</accession>
<dbReference type="PANTHER" id="PTHR13696:SF52">
    <property type="entry name" value="PARA FAMILY PROTEIN CT_582"/>
    <property type="match status" value="1"/>
</dbReference>
<protein>
    <submittedName>
        <fullName evidence="2">AAA family ATPase</fullName>
    </submittedName>
</protein>
<comment type="caution">
    <text evidence="2">The sequence shown here is derived from an EMBL/GenBank/DDBJ whole genome shotgun (WGS) entry which is preliminary data.</text>
</comment>
<dbReference type="AlphaFoldDB" id="A0A9X1K2Z0"/>
<evidence type="ECO:0000259" key="1">
    <source>
        <dbReference type="Pfam" id="PF13614"/>
    </source>
</evidence>
<dbReference type="RefSeq" id="WP_219507962.1">
    <property type="nucleotide sequence ID" value="NZ_JAHXDN010000011.1"/>
</dbReference>
<keyword evidence="3" id="KW-1185">Reference proteome</keyword>
<dbReference type="InterPro" id="IPR025669">
    <property type="entry name" value="AAA_dom"/>
</dbReference>
<proteinExistence type="predicted"/>
<feature type="domain" description="AAA" evidence="1">
    <location>
        <begin position="133"/>
        <end position="326"/>
    </location>
</feature>
<name>A0A9X1K2Z0_9RHOB</name>
<evidence type="ECO:0000313" key="3">
    <source>
        <dbReference type="Proteomes" id="UP001138661"/>
    </source>
</evidence>
<gene>
    <name evidence="2" type="ORF">KX928_23535</name>
</gene>
<evidence type="ECO:0000313" key="2">
    <source>
        <dbReference type="EMBL" id="MBW4710774.1"/>
    </source>
</evidence>
<organism evidence="2 3">
    <name type="scientific">Roseobacter insulae</name>
    <dbReference type="NCBI Taxonomy" id="2859783"/>
    <lineage>
        <taxon>Bacteria</taxon>
        <taxon>Pseudomonadati</taxon>
        <taxon>Pseudomonadota</taxon>
        <taxon>Alphaproteobacteria</taxon>
        <taxon>Rhodobacterales</taxon>
        <taxon>Roseobacteraceae</taxon>
        <taxon>Roseobacter</taxon>
    </lineage>
</organism>
<dbReference type="Proteomes" id="UP001138661">
    <property type="component" value="Unassembled WGS sequence"/>
</dbReference>